<keyword evidence="3" id="KW-1185">Reference proteome</keyword>
<dbReference type="InParanoid" id="D6RQC2"/>
<evidence type="ECO:0000256" key="1">
    <source>
        <dbReference type="SAM" id="SignalP"/>
    </source>
</evidence>
<name>D6RQC2_COPC7</name>
<reference evidence="2 3" key="1">
    <citation type="journal article" date="2010" name="Proc. Natl. Acad. Sci. U.S.A.">
        <title>Insights into evolution of multicellular fungi from the assembled chromosomes of the mushroom Coprinopsis cinerea (Coprinus cinereus).</title>
        <authorList>
            <person name="Stajich J.E."/>
            <person name="Wilke S.K."/>
            <person name="Ahren D."/>
            <person name="Au C.H."/>
            <person name="Birren B.W."/>
            <person name="Borodovsky M."/>
            <person name="Burns C."/>
            <person name="Canback B."/>
            <person name="Casselton L.A."/>
            <person name="Cheng C.K."/>
            <person name="Deng J."/>
            <person name="Dietrich F.S."/>
            <person name="Fargo D.C."/>
            <person name="Farman M.L."/>
            <person name="Gathman A.C."/>
            <person name="Goldberg J."/>
            <person name="Guigo R."/>
            <person name="Hoegger P.J."/>
            <person name="Hooker J.B."/>
            <person name="Huggins A."/>
            <person name="James T.Y."/>
            <person name="Kamada T."/>
            <person name="Kilaru S."/>
            <person name="Kodira C."/>
            <person name="Kues U."/>
            <person name="Kupfer D."/>
            <person name="Kwan H.S."/>
            <person name="Lomsadze A."/>
            <person name="Li W."/>
            <person name="Lilly W.W."/>
            <person name="Ma L.J."/>
            <person name="Mackey A.J."/>
            <person name="Manning G."/>
            <person name="Martin F."/>
            <person name="Muraguchi H."/>
            <person name="Natvig D.O."/>
            <person name="Palmerini H."/>
            <person name="Ramesh M.A."/>
            <person name="Rehmeyer C.J."/>
            <person name="Roe B.A."/>
            <person name="Shenoy N."/>
            <person name="Stanke M."/>
            <person name="Ter-Hovhannisyan V."/>
            <person name="Tunlid A."/>
            <person name="Velagapudi R."/>
            <person name="Vision T.J."/>
            <person name="Zeng Q."/>
            <person name="Zolan M.E."/>
            <person name="Pukkila P.J."/>
        </authorList>
    </citation>
    <scope>NUCLEOTIDE SEQUENCE [LARGE SCALE GENOMIC DNA]</scope>
    <source>
        <strain evidence="3">Okayama-7 / 130 / ATCC MYA-4618 / FGSC 9003</strain>
    </source>
</reference>
<keyword evidence="1" id="KW-0732">Signal</keyword>
<protein>
    <submittedName>
        <fullName evidence="2">Uncharacterized protein</fullName>
    </submittedName>
</protein>
<comment type="caution">
    <text evidence="2">The sequence shown here is derived from an EMBL/GenBank/DDBJ whole genome shotgun (WGS) entry which is preliminary data.</text>
</comment>
<dbReference type="KEGG" id="cci:CC1G_15662"/>
<evidence type="ECO:0000313" key="2">
    <source>
        <dbReference type="EMBL" id="EFI26738.1"/>
    </source>
</evidence>
<evidence type="ECO:0000313" key="3">
    <source>
        <dbReference type="Proteomes" id="UP000001861"/>
    </source>
</evidence>
<dbReference type="Proteomes" id="UP000001861">
    <property type="component" value="Unassembled WGS sequence"/>
</dbReference>
<dbReference type="VEuPathDB" id="FungiDB:CC1G_15662"/>
<feature type="signal peptide" evidence="1">
    <location>
        <begin position="1"/>
        <end position="20"/>
    </location>
</feature>
<dbReference type="EMBL" id="AACS02000011">
    <property type="protein sequence ID" value="EFI26738.1"/>
    <property type="molecule type" value="Genomic_DNA"/>
</dbReference>
<dbReference type="GeneID" id="9379477"/>
<proteinExistence type="predicted"/>
<dbReference type="AlphaFoldDB" id="D6RQC2"/>
<accession>D6RQC2</accession>
<dbReference type="HOGENOM" id="CLU_3191290_0_0_1"/>
<gene>
    <name evidence="2" type="ORF">CC1G_15662</name>
</gene>
<feature type="chain" id="PRO_5003087763" evidence="1">
    <location>
        <begin position="21"/>
        <end position="46"/>
    </location>
</feature>
<sequence>MKFSAVVTFVVACAATLISAAPAPGPAAVEAREASPDPQCLRRFCA</sequence>
<dbReference type="RefSeq" id="XP_002910232.1">
    <property type="nucleotide sequence ID" value="XM_002910186.1"/>
</dbReference>
<organism evidence="2 3">
    <name type="scientific">Coprinopsis cinerea (strain Okayama-7 / 130 / ATCC MYA-4618 / FGSC 9003)</name>
    <name type="common">Inky cap fungus</name>
    <name type="synonym">Hormographiella aspergillata</name>
    <dbReference type="NCBI Taxonomy" id="240176"/>
    <lineage>
        <taxon>Eukaryota</taxon>
        <taxon>Fungi</taxon>
        <taxon>Dikarya</taxon>
        <taxon>Basidiomycota</taxon>
        <taxon>Agaricomycotina</taxon>
        <taxon>Agaricomycetes</taxon>
        <taxon>Agaricomycetidae</taxon>
        <taxon>Agaricales</taxon>
        <taxon>Agaricineae</taxon>
        <taxon>Psathyrellaceae</taxon>
        <taxon>Coprinopsis</taxon>
    </lineage>
</organism>